<evidence type="ECO:0000313" key="1">
    <source>
        <dbReference type="EMBL" id="MCP2727350.1"/>
    </source>
</evidence>
<proteinExistence type="predicted"/>
<keyword evidence="2" id="KW-1185">Reference proteome</keyword>
<dbReference type="EMBL" id="JAMZMM010000012">
    <property type="protein sequence ID" value="MCP2727350.1"/>
    <property type="molecule type" value="Genomic_DNA"/>
</dbReference>
<reference evidence="1" key="1">
    <citation type="submission" date="2022-06" db="EMBL/GenBank/DDBJ databases">
        <title>New cyanobacteria of genus Symplocastrum in benthos of Lake Baikal.</title>
        <authorList>
            <person name="Sorokovikova E."/>
            <person name="Tikhonova I."/>
            <person name="Krasnopeev A."/>
            <person name="Evseev P."/>
            <person name="Gladkikh A."/>
            <person name="Belykh O."/>
        </authorList>
    </citation>
    <scope>NUCLEOTIDE SEQUENCE</scope>
    <source>
        <strain evidence="1">BBK-W-15</strain>
    </source>
</reference>
<sequence length="136" mass="15056">MGMISLVPSGATREDTHFAELSNGMSNDNSLLFPFGARSERITLSRLTIVFGLIPATDSTNYWEILVYPNQPGKITVPFLCGNTSNLPQGENTKQFPRTSQLLDPFTKVFVGVKKIGSPGTIWLRFTRLTYTIQGL</sequence>
<dbReference type="Proteomes" id="UP001204953">
    <property type="component" value="Unassembled WGS sequence"/>
</dbReference>
<gene>
    <name evidence="1" type="ORF">NJ959_02540</name>
</gene>
<protein>
    <submittedName>
        <fullName evidence="1">Uncharacterized protein</fullName>
    </submittedName>
</protein>
<organism evidence="1 2">
    <name type="scientific">Limnofasciculus baicalensis BBK-W-15</name>
    <dbReference type="NCBI Taxonomy" id="2699891"/>
    <lineage>
        <taxon>Bacteria</taxon>
        <taxon>Bacillati</taxon>
        <taxon>Cyanobacteriota</taxon>
        <taxon>Cyanophyceae</taxon>
        <taxon>Coleofasciculales</taxon>
        <taxon>Coleofasciculaceae</taxon>
        <taxon>Limnofasciculus</taxon>
        <taxon>Limnofasciculus baicalensis</taxon>
    </lineage>
</organism>
<dbReference type="AlphaFoldDB" id="A0AAE3KKA1"/>
<accession>A0AAE3KKA1</accession>
<name>A0AAE3KKA1_9CYAN</name>
<comment type="caution">
    <text evidence="1">The sequence shown here is derived from an EMBL/GenBank/DDBJ whole genome shotgun (WGS) entry which is preliminary data.</text>
</comment>
<evidence type="ECO:0000313" key="2">
    <source>
        <dbReference type="Proteomes" id="UP001204953"/>
    </source>
</evidence>